<evidence type="ECO:0000259" key="1">
    <source>
        <dbReference type="PROSITE" id="PS51186"/>
    </source>
</evidence>
<dbReference type="Gene3D" id="3.40.630.30">
    <property type="match status" value="1"/>
</dbReference>
<dbReference type="Proteomes" id="UP000005777">
    <property type="component" value="Unassembled WGS sequence"/>
</dbReference>
<dbReference type="PROSITE" id="PS51186">
    <property type="entry name" value="GNAT"/>
    <property type="match status" value="1"/>
</dbReference>
<proteinExistence type="predicted"/>
<protein>
    <recommendedName>
        <fullName evidence="1">N-acetyltransferase domain-containing protein</fullName>
    </recommendedName>
</protein>
<dbReference type="EMBL" id="ADCX01000003">
    <property type="protein sequence ID" value="EFG26965.1"/>
    <property type="molecule type" value="Genomic_DNA"/>
</dbReference>
<evidence type="ECO:0000313" key="3">
    <source>
        <dbReference type="Proteomes" id="UP000005777"/>
    </source>
</evidence>
<dbReference type="GO" id="GO:0008999">
    <property type="term" value="F:protein-N-terminal-alanine acetyltransferase activity"/>
    <property type="evidence" value="ECO:0007669"/>
    <property type="project" value="TreeGrafter"/>
</dbReference>
<dbReference type="InterPro" id="IPR016181">
    <property type="entry name" value="Acyl_CoA_acyltransferase"/>
</dbReference>
<dbReference type="PANTHER" id="PTHR43441">
    <property type="entry name" value="RIBOSOMAL-PROTEIN-SERINE ACETYLTRANSFERASE"/>
    <property type="match status" value="1"/>
</dbReference>
<accession>W5IJC1</accession>
<dbReference type="GO" id="GO:1990189">
    <property type="term" value="F:protein N-terminal-serine acetyltransferase activity"/>
    <property type="evidence" value="ECO:0007669"/>
    <property type="project" value="TreeGrafter"/>
</dbReference>
<dbReference type="InterPro" id="IPR000182">
    <property type="entry name" value="GNAT_dom"/>
</dbReference>
<dbReference type="GO" id="GO:0005737">
    <property type="term" value="C:cytoplasm"/>
    <property type="evidence" value="ECO:0007669"/>
    <property type="project" value="TreeGrafter"/>
</dbReference>
<dbReference type="PANTHER" id="PTHR43441:SF12">
    <property type="entry name" value="RIBOSOMAL N-ACETYLTRANSFERASE YDAF-RELATED"/>
    <property type="match status" value="1"/>
</dbReference>
<dbReference type="SUPFAM" id="SSF55729">
    <property type="entry name" value="Acyl-CoA N-acyltransferases (Nat)"/>
    <property type="match status" value="1"/>
</dbReference>
<gene>
    <name evidence="2" type="ORF">HMPREF9020_00595</name>
</gene>
<organism evidence="2 3">
    <name type="scientific">Scardovia inopinata F0304</name>
    <dbReference type="NCBI Taxonomy" id="641146"/>
    <lineage>
        <taxon>Bacteria</taxon>
        <taxon>Bacillati</taxon>
        <taxon>Actinomycetota</taxon>
        <taxon>Actinomycetes</taxon>
        <taxon>Bifidobacteriales</taxon>
        <taxon>Bifidobacteriaceae</taxon>
        <taxon>Scardovia</taxon>
    </lineage>
</organism>
<comment type="caution">
    <text evidence="2">The sequence shown here is derived from an EMBL/GenBank/DDBJ whole genome shotgun (WGS) entry which is preliminary data.</text>
</comment>
<dbReference type="HOGENOM" id="CLU_013985_3_0_11"/>
<reference evidence="2 3" key="1">
    <citation type="submission" date="2012-01" db="EMBL/GenBank/DDBJ databases">
        <title>The Genome Sequence of Scardovia inopinata F0304.</title>
        <authorList>
            <consortium name="The Broad Institute Genome Sequencing Platform"/>
            <person name="Ward D."/>
            <person name="Earl A."/>
            <person name="Feldgarden M."/>
            <person name="Gevers D."/>
            <person name="Young S."/>
            <person name="Zeng Q."/>
            <person name="Koehrsen M."/>
            <person name="Alvarado L."/>
            <person name="Berlin A.M."/>
            <person name="Borenstein D."/>
            <person name="Chapman S.B."/>
            <person name="Chen Z."/>
            <person name="Engels R."/>
            <person name="Freedman E."/>
            <person name="Gellesch M."/>
            <person name="Goldberg J."/>
            <person name="Griggs A."/>
            <person name="Gujja S."/>
            <person name="Heilman E.R."/>
            <person name="Heiman D.I."/>
            <person name="Hepburn T.A."/>
            <person name="Howarth C."/>
            <person name="Jen D."/>
            <person name="Larson L."/>
            <person name="Mehta T."/>
            <person name="Park D."/>
            <person name="Pearson M."/>
            <person name="Richards J."/>
            <person name="Roberts A."/>
            <person name="Saif S."/>
            <person name="Shea T.D."/>
            <person name="Shenoy N."/>
            <person name="Sisk P."/>
            <person name="Stolte C."/>
            <person name="Sykes S.N."/>
            <person name="Walk T."/>
            <person name="White J."/>
            <person name="Yandava C."/>
            <person name="Izard J."/>
            <person name="Baranova O.V."/>
            <person name="Blanton J.M."/>
            <person name="Tanner A.C."/>
            <person name="Dewhirst F."/>
            <person name="Haas B."/>
            <person name="Nusbaum C."/>
            <person name="Birren B."/>
        </authorList>
    </citation>
    <scope>NUCLEOTIDE SEQUENCE [LARGE SCALE GENOMIC DNA]</scope>
    <source>
        <strain evidence="2 3">F0304</strain>
    </source>
</reference>
<dbReference type="InterPro" id="IPR051908">
    <property type="entry name" value="Ribosomal_N-acetyltransferase"/>
</dbReference>
<sequence length="185" mass="21097">MFSLVVDSDISLSLPRPRFDAPALFQLIEDSRPELERWLPWVPLITSADKERESLEAFLADFGRGKSLNCLIWYRNQIAGMISFNKFAGNGSADIGYWLRTDFTHRGIMHRAVEAFIRLGFEEYDLNKIVTRAATGNAPSNAVIRGVGFHLDGVLPQEEKVGGSYLDHNVWSLLLDEWKIRREKN</sequence>
<feature type="domain" description="N-acetyltransferase" evidence="1">
    <location>
        <begin position="10"/>
        <end position="176"/>
    </location>
</feature>
<dbReference type="eggNOG" id="COG1670">
    <property type="taxonomic scope" value="Bacteria"/>
</dbReference>
<dbReference type="Pfam" id="PF13302">
    <property type="entry name" value="Acetyltransf_3"/>
    <property type="match status" value="1"/>
</dbReference>
<name>W5IJC1_SCAIO</name>
<keyword evidence="3" id="KW-1185">Reference proteome</keyword>
<evidence type="ECO:0000313" key="2">
    <source>
        <dbReference type="EMBL" id="EFG26965.1"/>
    </source>
</evidence>
<dbReference type="AlphaFoldDB" id="W5IJC1"/>